<name>D8PQG7_SCHCM</name>
<dbReference type="VEuPathDB" id="FungiDB:SCHCODRAFT_02257149"/>
<evidence type="ECO:0000313" key="3">
    <source>
        <dbReference type="Proteomes" id="UP000007431"/>
    </source>
</evidence>
<dbReference type="Proteomes" id="UP000007431">
    <property type="component" value="Unassembled WGS sequence"/>
</dbReference>
<feature type="region of interest" description="Disordered" evidence="1">
    <location>
        <begin position="424"/>
        <end position="450"/>
    </location>
</feature>
<dbReference type="InParanoid" id="D8PQG7"/>
<feature type="compositionally biased region" description="Basic and acidic residues" evidence="1">
    <location>
        <begin position="45"/>
        <end position="63"/>
    </location>
</feature>
<feature type="compositionally biased region" description="Polar residues" evidence="1">
    <location>
        <begin position="438"/>
        <end position="450"/>
    </location>
</feature>
<evidence type="ECO:0000256" key="1">
    <source>
        <dbReference type="SAM" id="MobiDB-lite"/>
    </source>
</evidence>
<keyword evidence="3" id="KW-1185">Reference proteome</keyword>
<organism evidence="3">
    <name type="scientific">Schizophyllum commune (strain H4-8 / FGSC 9210)</name>
    <name type="common">Split gill fungus</name>
    <dbReference type="NCBI Taxonomy" id="578458"/>
    <lineage>
        <taxon>Eukaryota</taxon>
        <taxon>Fungi</taxon>
        <taxon>Dikarya</taxon>
        <taxon>Basidiomycota</taxon>
        <taxon>Agaricomycotina</taxon>
        <taxon>Agaricomycetes</taxon>
        <taxon>Agaricomycetidae</taxon>
        <taxon>Agaricales</taxon>
        <taxon>Schizophyllaceae</taxon>
        <taxon>Schizophyllum</taxon>
    </lineage>
</organism>
<proteinExistence type="predicted"/>
<gene>
    <name evidence="2" type="ORF">SCHCODRAFT_80300</name>
</gene>
<feature type="compositionally biased region" description="Polar residues" evidence="1">
    <location>
        <begin position="304"/>
        <end position="324"/>
    </location>
</feature>
<dbReference type="OMA" id="PLRWATH"/>
<reference evidence="2 3" key="1">
    <citation type="journal article" date="2010" name="Nat. Biotechnol.">
        <title>Genome sequence of the model mushroom Schizophyllum commune.</title>
        <authorList>
            <person name="Ohm R.A."/>
            <person name="de Jong J.F."/>
            <person name="Lugones L.G."/>
            <person name="Aerts A."/>
            <person name="Kothe E."/>
            <person name="Stajich J.E."/>
            <person name="de Vries R.P."/>
            <person name="Record E."/>
            <person name="Levasseur A."/>
            <person name="Baker S.E."/>
            <person name="Bartholomew K.A."/>
            <person name="Coutinho P.M."/>
            <person name="Erdmann S."/>
            <person name="Fowler T.J."/>
            <person name="Gathman A.C."/>
            <person name="Lombard V."/>
            <person name="Henrissat B."/>
            <person name="Knabe N."/>
            <person name="Kuees U."/>
            <person name="Lilly W.W."/>
            <person name="Lindquist E."/>
            <person name="Lucas S."/>
            <person name="Magnuson J.K."/>
            <person name="Piumi F."/>
            <person name="Raudaskoski M."/>
            <person name="Salamov A."/>
            <person name="Schmutz J."/>
            <person name="Schwarze F.W.M.R."/>
            <person name="vanKuyk P.A."/>
            <person name="Horton J.S."/>
            <person name="Grigoriev I.V."/>
            <person name="Woesten H.A.B."/>
        </authorList>
    </citation>
    <scope>NUCLEOTIDE SEQUENCE [LARGE SCALE GENOMIC DNA]</scope>
    <source>
        <strain evidence="3">H4-8 / FGSC 9210</strain>
    </source>
</reference>
<dbReference type="AlphaFoldDB" id="D8PQG7"/>
<dbReference type="STRING" id="578458.D8PQG7"/>
<accession>D8PQG7</accession>
<protein>
    <submittedName>
        <fullName evidence="2">Uncharacterized protein</fullName>
    </submittedName>
</protein>
<feature type="compositionally biased region" description="Low complexity" evidence="1">
    <location>
        <begin position="291"/>
        <end position="303"/>
    </location>
</feature>
<dbReference type="HOGENOM" id="CLU_012233_0_0_1"/>
<feature type="region of interest" description="Disordered" evidence="1">
    <location>
        <begin position="1"/>
        <end position="98"/>
    </location>
</feature>
<sequence>MSYQDQGFKGVEQDRGGVGDELPTYDDLAASQGPNSRFGRWQGWIEKRAAERYHGVTPEERERRRQRGWGNDQDPSYQATQQNLAPSQAPPPPLPPRSINVPTPMITREPPTPQPALQIRTVDLLRQESIAEAPPETPPMPALPFLPQRLKPSHLKMFNFGSRFLPHSTVPIRCLLPILSDRLILIGHDEGLSVLDLYPQHWDNAGHIVQRGPDEAQARTIWTGEGVFQMTVLEAENTGDGRPQGVVLALVGPPATQNHSESVRSLRMYNLSSLISLAKWAVANKQDHAEPSSSSYHNLLSPSATRTSPNPLTSNKNGRSSPSPRDSWDLVDELPLRWATDFVPLASPGSRLLHASILSYALWKDEHRKGTGGQLLAVSTKSNILLYETPRGERAFHFVKEFYTPLTPRSITFFQQAVHEMARSSSDSSKYHKHGHGRSNSGSSMHVTSESPRAAHTIDYGIHTSLFVVFEKKAGWIRLADSAVGEWELWDDPSASVSLHSNPSVASAASRRSRVSVDYSPHHPKWIPPTRVHLELGEGRTQDLYLLTRGLVSHLLPCPLPTHPLPPLHAMMWQSPPASVVVRLCGVSEYDEGDDPFLQVIASGDDGVEVREIPLAALMTKGKGKGKARPVEERTAFEDLGGGAALMCRGGHWDNPERAYYSSTMAQGGFTSAMSPPGLSGRPSPGGLRYSASMSSTSTYGSVDTEIMLRDLKREEGVYGVCRKGLEDWRVFWVGGSAMYEDDDDDEPLGEL</sequence>
<dbReference type="eggNOG" id="ENOG502S7PG">
    <property type="taxonomic scope" value="Eukaryota"/>
</dbReference>
<evidence type="ECO:0000313" key="2">
    <source>
        <dbReference type="EMBL" id="EFJ03069.1"/>
    </source>
</evidence>
<dbReference type="EMBL" id="GL377302">
    <property type="protein sequence ID" value="EFJ03069.1"/>
    <property type="molecule type" value="Genomic_DNA"/>
</dbReference>
<feature type="region of interest" description="Disordered" evidence="1">
    <location>
        <begin position="290"/>
        <end position="326"/>
    </location>
</feature>